<reference evidence="2 3" key="1">
    <citation type="submission" date="2021-03" db="EMBL/GenBank/DDBJ databases">
        <title>Genomic Encyclopedia of Type Strains, Phase IV (KMG-IV): sequencing the most valuable type-strain genomes for metagenomic binning, comparative biology and taxonomic classification.</title>
        <authorList>
            <person name="Goeker M."/>
        </authorList>
    </citation>
    <scope>NUCLEOTIDE SEQUENCE [LARGE SCALE GENOMIC DNA]</scope>
    <source>
        <strain evidence="2 3">DSM 40526</strain>
    </source>
</reference>
<comment type="caution">
    <text evidence="2">The sequence shown here is derived from an EMBL/GenBank/DDBJ whole genome shotgun (WGS) entry which is preliminary data.</text>
</comment>
<evidence type="ECO:0000313" key="3">
    <source>
        <dbReference type="Proteomes" id="UP001519310"/>
    </source>
</evidence>
<organism evidence="2 3">
    <name type="scientific">Streptomyces avidinii</name>
    <dbReference type="NCBI Taxonomy" id="1895"/>
    <lineage>
        <taxon>Bacteria</taxon>
        <taxon>Bacillati</taxon>
        <taxon>Actinomycetota</taxon>
        <taxon>Actinomycetes</taxon>
        <taxon>Kitasatosporales</taxon>
        <taxon>Streptomycetaceae</taxon>
        <taxon>Streptomyces</taxon>
    </lineage>
</organism>
<name>A0ABS4L3U9_STRAV</name>
<evidence type="ECO:0000256" key="1">
    <source>
        <dbReference type="SAM" id="MobiDB-lite"/>
    </source>
</evidence>
<dbReference type="EMBL" id="JAGGLQ010000004">
    <property type="protein sequence ID" value="MBP2036770.1"/>
    <property type="molecule type" value="Genomic_DNA"/>
</dbReference>
<gene>
    <name evidence="2" type="ORF">J2Z77_002570</name>
</gene>
<feature type="region of interest" description="Disordered" evidence="1">
    <location>
        <begin position="16"/>
        <end position="43"/>
    </location>
</feature>
<keyword evidence="3" id="KW-1185">Reference proteome</keyword>
<accession>A0ABS4L3U9</accession>
<protein>
    <submittedName>
        <fullName evidence="2">Uncharacterized protein</fullName>
    </submittedName>
</protein>
<dbReference type="RefSeq" id="WP_268251389.1">
    <property type="nucleotide sequence ID" value="NZ_BMVL01000003.1"/>
</dbReference>
<feature type="compositionally biased region" description="Polar residues" evidence="1">
    <location>
        <begin position="34"/>
        <end position="43"/>
    </location>
</feature>
<evidence type="ECO:0000313" key="2">
    <source>
        <dbReference type="EMBL" id="MBP2036770.1"/>
    </source>
</evidence>
<proteinExistence type="predicted"/>
<sequence>MQTLDRLALRIVPGSGRTWAARPFTGPTPGRSATDGSSNSRHA</sequence>
<dbReference type="Proteomes" id="UP001519310">
    <property type="component" value="Unassembled WGS sequence"/>
</dbReference>